<dbReference type="PANTHER" id="PTHR43337">
    <property type="entry name" value="XANTHINE/URACIL PERMEASE C887.17-RELATED"/>
    <property type="match status" value="1"/>
</dbReference>
<dbReference type="GO" id="GO:0005886">
    <property type="term" value="C:plasma membrane"/>
    <property type="evidence" value="ECO:0007669"/>
    <property type="project" value="UniProtKB-SubCell"/>
</dbReference>
<sequence length="434" mass="45929">MTWIARTFKLEEHQTNVRTEVLAGLTTFLTMAYIIFVNPNILADAGMPHDAVFVATCIAAAIGTIIMGMYANYPIAMAPGMGLNAYFAYAVVKGMGFTWQAALGAVFISGCLFLLVSVFRIREMIVNGIPHSIRVAITAGIGLFLGIVSLRGAGLIVGNPATLVTLGDVHQPSVILAVIGFFVIVALDHLRVKGAILIGILAVTAASFFFAGNTFHGVVSMPPSLAPTLMQLDIMGALSVGILNVVLVFFLVELFDATGTLMGVANRAGLLKQGKMDRLNKALLADSTAIMAGSLLGTSSTTAYIESASGVQAGGRTGLTALTVAALFLLCLFFSPLAGVVPAYATAPALLYVSCLMLRELVDLNWEDTTEAVPAVLTALMMPFTYSIANGVAFGFITYAGLKLFTGRMREVPVIVWIISAVFLFRFFYLSGGH</sequence>
<proteinExistence type="inferred from homology"/>
<keyword evidence="5 8" id="KW-0812">Transmembrane</keyword>
<evidence type="ECO:0000256" key="9">
    <source>
        <dbReference type="SAM" id="Phobius"/>
    </source>
</evidence>
<dbReference type="InterPro" id="IPR045018">
    <property type="entry name" value="Azg-like"/>
</dbReference>
<feature type="transmembrane region" description="Helical" evidence="9">
    <location>
        <begin position="133"/>
        <end position="157"/>
    </location>
</feature>
<gene>
    <name evidence="10" type="ORF">C0Q88_11535</name>
</gene>
<feature type="transmembrane region" description="Helical" evidence="9">
    <location>
        <begin position="21"/>
        <end position="39"/>
    </location>
</feature>
<feature type="transmembrane region" description="Helical" evidence="9">
    <location>
        <begin position="75"/>
        <end position="92"/>
    </location>
</feature>
<evidence type="ECO:0000313" key="10">
    <source>
        <dbReference type="EMBL" id="PLC42579.1"/>
    </source>
</evidence>
<feature type="transmembrane region" description="Helical" evidence="9">
    <location>
        <begin position="414"/>
        <end position="432"/>
    </location>
</feature>
<keyword evidence="6 8" id="KW-1133">Transmembrane helix</keyword>
<feature type="transmembrane region" description="Helical" evidence="9">
    <location>
        <begin position="98"/>
        <end position="121"/>
    </location>
</feature>
<evidence type="ECO:0000256" key="7">
    <source>
        <dbReference type="ARBA" id="ARBA00023136"/>
    </source>
</evidence>
<keyword evidence="7 8" id="KW-0472">Membrane</keyword>
<dbReference type="PIRSF" id="PIRSF005353">
    <property type="entry name" value="PbuG"/>
    <property type="match status" value="1"/>
</dbReference>
<feature type="transmembrane region" description="Helical" evidence="9">
    <location>
        <begin position="194"/>
        <end position="212"/>
    </location>
</feature>
<dbReference type="Proteomes" id="UP000234456">
    <property type="component" value="Unassembled WGS sequence"/>
</dbReference>
<evidence type="ECO:0000256" key="3">
    <source>
        <dbReference type="ARBA" id="ARBA00022448"/>
    </source>
</evidence>
<dbReference type="GO" id="GO:0015207">
    <property type="term" value="F:adenine transmembrane transporter activity"/>
    <property type="evidence" value="ECO:0007669"/>
    <property type="project" value="TreeGrafter"/>
</dbReference>
<feature type="transmembrane region" description="Helical" evidence="9">
    <location>
        <begin position="379"/>
        <end position="402"/>
    </location>
</feature>
<keyword evidence="3 8" id="KW-0813">Transport</keyword>
<dbReference type="InterPro" id="IPR006043">
    <property type="entry name" value="NCS2"/>
</dbReference>
<evidence type="ECO:0000256" key="5">
    <source>
        <dbReference type="ARBA" id="ARBA00022692"/>
    </source>
</evidence>
<name>A0A2N4TSG3_RALPI</name>
<feature type="transmembrane region" description="Helical" evidence="9">
    <location>
        <begin position="232"/>
        <end position="252"/>
    </location>
</feature>
<dbReference type="Pfam" id="PF00860">
    <property type="entry name" value="Xan_ur_permease"/>
    <property type="match status" value="1"/>
</dbReference>
<evidence type="ECO:0000256" key="1">
    <source>
        <dbReference type="ARBA" id="ARBA00004651"/>
    </source>
</evidence>
<comment type="similarity">
    <text evidence="2 8">Belongs to the nucleobase:cation symporter-2 (NCS2) (TC 2.A.40) family. Azg-like subfamily.</text>
</comment>
<evidence type="ECO:0000256" key="2">
    <source>
        <dbReference type="ARBA" id="ARBA00005697"/>
    </source>
</evidence>
<feature type="transmembrane region" description="Helical" evidence="9">
    <location>
        <begin position="51"/>
        <end position="70"/>
    </location>
</feature>
<comment type="caution">
    <text evidence="10">The sequence shown here is derived from an EMBL/GenBank/DDBJ whole genome shotgun (WGS) entry which is preliminary data.</text>
</comment>
<reference evidence="10 11" key="1">
    <citation type="submission" date="2017-12" db="EMBL/GenBank/DDBJ databases">
        <title>Draft genome sequence of Ralstonia pickettii 52.</title>
        <authorList>
            <person name="Zheng B."/>
        </authorList>
    </citation>
    <scope>NUCLEOTIDE SEQUENCE [LARGE SCALE GENOMIC DNA]</scope>
    <source>
        <strain evidence="10 11">52</strain>
    </source>
</reference>
<protein>
    <submittedName>
        <fullName evidence="10">NCS2 family permease</fullName>
    </submittedName>
</protein>
<evidence type="ECO:0000313" key="11">
    <source>
        <dbReference type="Proteomes" id="UP000234456"/>
    </source>
</evidence>
<dbReference type="AlphaFoldDB" id="A0A2N4TSG3"/>
<evidence type="ECO:0000256" key="4">
    <source>
        <dbReference type="ARBA" id="ARBA00022475"/>
    </source>
</evidence>
<comment type="subcellular location">
    <subcellularLocation>
        <location evidence="1 8">Cell membrane</location>
        <topology evidence="1 8">Multi-pass membrane protein</topology>
    </subcellularLocation>
</comment>
<accession>A0A2N4TSG3</accession>
<dbReference type="EMBL" id="PKQE01000002">
    <property type="protein sequence ID" value="PLC42579.1"/>
    <property type="molecule type" value="Genomic_DNA"/>
</dbReference>
<evidence type="ECO:0000256" key="6">
    <source>
        <dbReference type="ARBA" id="ARBA00022989"/>
    </source>
</evidence>
<organism evidence="10 11">
    <name type="scientific">Ralstonia pickettii</name>
    <name type="common">Burkholderia pickettii</name>
    <dbReference type="NCBI Taxonomy" id="329"/>
    <lineage>
        <taxon>Bacteria</taxon>
        <taxon>Pseudomonadati</taxon>
        <taxon>Pseudomonadota</taxon>
        <taxon>Betaproteobacteria</taxon>
        <taxon>Burkholderiales</taxon>
        <taxon>Burkholderiaceae</taxon>
        <taxon>Ralstonia</taxon>
    </lineage>
</organism>
<dbReference type="PANTHER" id="PTHR43337:SF1">
    <property type="entry name" value="XANTHINE_URACIL PERMEASE C887.17-RELATED"/>
    <property type="match status" value="1"/>
</dbReference>
<dbReference type="OrthoDB" id="9808458at2"/>
<dbReference type="RefSeq" id="WP_027679621.1">
    <property type="nucleotide sequence ID" value="NZ_PKQE01000002.1"/>
</dbReference>
<evidence type="ECO:0000256" key="8">
    <source>
        <dbReference type="PIRNR" id="PIRNR005353"/>
    </source>
</evidence>
<keyword evidence="4 8" id="KW-1003">Cell membrane</keyword>
<dbReference type="InterPro" id="IPR026033">
    <property type="entry name" value="Azg-like_bact_archaea"/>
</dbReference>
<feature type="transmembrane region" description="Helical" evidence="9">
    <location>
        <begin position="169"/>
        <end position="187"/>
    </location>
</feature>